<dbReference type="PATRIC" id="fig|272123.3.peg.138"/>
<dbReference type="Proteomes" id="UP000010474">
    <property type="component" value="Chromosome"/>
</dbReference>
<dbReference type="eggNOG" id="COG0457">
    <property type="taxonomic scope" value="Bacteria"/>
</dbReference>
<proteinExistence type="predicted"/>
<protein>
    <submittedName>
        <fullName evidence="1">Uncharacterized protein</fullName>
    </submittedName>
</protein>
<dbReference type="Gene3D" id="1.25.40.10">
    <property type="entry name" value="Tetratricopeptide repeat domain"/>
    <property type="match status" value="1"/>
</dbReference>
<dbReference type="OrthoDB" id="516502at2"/>
<dbReference type="SUPFAM" id="SSF48452">
    <property type="entry name" value="TPR-like"/>
    <property type="match status" value="1"/>
</dbReference>
<dbReference type="RefSeq" id="WP_015212394.1">
    <property type="nucleotide sequence ID" value="NC_019771.1"/>
</dbReference>
<reference evidence="2" key="1">
    <citation type="journal article" date="2013" name="Proc. Natl. Acad. Sci. U.S.A.">
        <title>Improving the coverage of the cyanobacterial phylum using diversity-driven genome sequencing.</title>
        <authorList>
            <person name="Shih P.M."/>
            <person name="Wu D."/>
            <person name="Latifi A."/>
            <person name="Axen S.D."/>
            <person name="Fewer D.P."/>
            <person name="Talla E."/>
            <person name="Calteau A."/>
            <person name="Cai F."/>
            <person name="Tandeau de Marsac N."/>
            <person name="Rippka R."/>
            <person name="Herdman M."/>
            <person name="Sivonen K."/>
            <person name="Coursin T."/>
            <person name="Laurent T."/>
            <person name="Goodwin L."/>
            <person name="Nolan M."/>
            <person name="Davenport K.W."/>
            <person name="Han C.S."/>
            <person name="Rubin E.M."/>
            <person name="Eisen J.A."/>
            <person name="Woyke T."/>
            <person name="Gugger M."/>
            <person name="Kerfeld C.A."/>
        </authorList>
    </citation>
    <scope>NUCLEOTIDE SEQUENCE [LARGE SCALE GENOMIC DNA]</scope>
    <source>
        <strain evidence="2">ATCC 27899 / PCC 7122</strain>
    </source>
</reference>
<dbReference type="HOGENOM" id="CLU_456864_0_0_3"/>
<dbReference type="AlphaFoldDB" id="K9Z978"/>
<dbReference type="EMBL" id="CP003659">
    <property type="protein sequence ID" value="AFZ55738.1"/>
    <property type="molecule type" value="Genomic_DNA"/>
</dbReference>
<evidence type="ECO:0000313" key="1">
    <source>
        <dbReference type="EMBL" id="AFZ55738.1"/>
    </source>
</evidence>
<sequence length="654" mass="77300">MNPEYEIRVKHFAVLKEKYQASNYEDSSPSSLLYFILRKADLGVEIQDSEYIWLQTEQLSKTVEFIRNEQKHRSQERISLGVEFTKLKSKYKTESYNASWTSSDLYFIICKIESGNCLTEKEFNWLLLHGFKATTSIAIEGQKFISLKSKYQATQYQGYHPDSPLYPILKKIDISECLTETEYKWLLDKQLSETLGFVKQQEATRKEEFSHLKEKYQATKYKSKSLSSPLYTILKKLEAEENLIDPEINWLKEQELIETISIADEKERTREFVDLKIKYQATEYEDISPKSHLYKVLKNIDLGNVLAEQDVNFLKKRKLVETIKLANDKYINHLKYKNESLTDLEIEWLKNNDREDIIILVQERLFSILKLRYAVFDDEYKSLSSPLYSILQKLEQGERIEPKDVGWLQENNLFYNRIWTKYHCIEAYFYQQDFKRTSNRWNLVNASSHLRKADQSELALHLTNNLPLDNIDDNKLKSALLTTRGGAFRDVDKLDAAETCARQAMKFQPDSHHPYTLMGAICYQQGKYLEGDNWFKEAIKRGANPRDTDSEIKSVLKKTKDEKQRQELVNYLLKKDLYRYAWAKAYLNADGEYWFNEVIKGGANPRDTDSEIKSVLKKTKDEKQRHELVYYLLRKDSIRYAWAKDYLKKQKDKK</sequence>
<dbReference type="InterPro" id="IPR011990">
    <property type="entry name" value="TPR-like_helical_dom_sf"/>
</dbReference>
<evidence type="ECO:0000313" key="2">
    <source>
        <dbReference type="Proteomes" id="UP000010474"/>
    </source>
</evidence>
<accession>K9Z978</accession>
<dbReference type="STRING" id="272123.Anacy_0129"/>
<keyword evidence="2" id="KW-1185">Reference proteome</keyword>
<dbReference type="KEGG" id="acy:Anacy_0129"/>
<organism evidence="1 2">
    <name type="scientific">Anabaena cylindrica (strain ATCC 27899 / PCC 7122)</name>
    <dbReference type="NCBI Taxonomy" id="272123"/>
    <lineage>
        <taxon>Bacteria</taxon>
        <taxon>Bacillati</taxon>
        <taxon>Cyanobacteriota</taxon>
        <taxon>Cyanophyceae</taxon>
        <taxon>Nostocales</taxon>
        <taxon>Nostocaceae</taxon>
        <taxon>Anabaena</taxon>
    </lineage>
</organism>
<gene>
    <name evidence="1" type="ordered locus">Anacy_0129</name>
</gene>
<name>K9Z978_ANACC</name>